<proteinExistence type="predicted"/>
<reference evidence="2" key="1">
    <citation type="submission" date="2006-01" db="EMBL/GenBank/DDBJ databases">
        <authorList>
            <person name="Lindblad-Toh K."/>
            <person name="Mauceli E."/>
            <person name="Grabherr M."/>
            <person name="Chang J.L."/>
            <person name="Lander E.S."/>
        </authorList>
    </citation>
    <scope>NUCLEOTIDE SEQUENCE [LARGE SCALE GENOMIC DNA]</scope>
</reference>
<keyword evidence="1" id="KW-0812">Transmembrane</keyword>
<accession>G3Q1K2</accession>
<name>G3Q1K2_GASAC</name>
<evidence type="ECO:0000313" key="2">
    <source>
        <dbReference type="Ensembl" id="ENSGACP00000023750.1"/>
    </source>
</evidence>
<dbReference type="Ensembl" id="ENSGACT00000023797.1">
    <property type="protein sequence ID" value="ENSGACP00000023750.1"/>
    <property type="gene ID" value="ENSGACG00000017978.1"/>
</dbReference>
<dbReference type="AlphaFoldDB" id="G3Q1K2"/>
<sequence>MANRLWTAAFTPVGEKENQTLMSGGRLVREEELDSYSVGFAGRLRSVGGGVQIYPVQITDSGTFAFRDRRGHLFQTAELVVDPDPFSTLSLVGLIVGILFALIFCCCCVRKCCCKKRAEFAPQAAAPPAVCLHDTNQPGCPSYYAAPARDPSTPYSMSSLVSREHTTISLEPLVAPPGGEGVNAAPSLATNFLSSDTEPTFQLKGPQYAPPLSSSSAFSDVYTSDKLNFL</sequence>
<dbReference type="Bgee" id="ENSGACG00000017978">
    <property type="expression patterns" value="Expressed in zone of skin and 12 other cell types or tissues"/>
</dbReference>
<evidence type="ECO:0000256" key="1">
    <source>
        <dbReference type="SAM" id="Phobius"/>
    </source>
</evidence>
<dbReference type="InParanoid" id="G3Q1K2"/>
<reference evidence="2" key="2">
    <citation type="submission" date="2024-04" db="UniProtKB">
        <authorList>
            <consortium name="Ensembl"/>
        </authorList>
    </citation>
    <scope>IDENTIFICATION</scope>
</reference>
<feature type="transmembrane region" description="Helical" evidence="1">
    <location>
        <begin position="89"/>
        <end position="109"/>
    </location>
</feature>
<keyword evidence="1" id="KW-0472">Membrane</keyword>
<protein>
    <submittedName>
        <fullName evidence="2">Uncharacterized protein</fullName>
    </submittedName>
</protein>
<organism evidence="2">
    <name type="scientific">Gasterosteus aculeatus</name>
    <name type="common">Three-spined stickleback</name>
    <dbReference type="NCBI Taxonomy" id="69293"/>
    <lineage>
        <taxon>Eukaryota</taxon>
        <taxon>Metazoa</taxon>
        <taxon>Chordata</taxon>
        <taxon>Craniata</taxon>
        <taxon>Vertebrata</taxon>
        <taxon>Euteleostomi</taxon>
        <taxon>Actinopterygii</taxon>
        <taxon>Neopterygii</taxon>
        <taxon>Teleostei</taxon>
        <taxon>Neoteleostei</taxon>
        <taxon>Acanthomorphata</taxon>
        <taxon>Eupercaria</taxon>
        <taxon>Perciformes</taxon>
        <taxon>Cottioidei</taxon>
        <taxon>Gasterosteales</taxon>
        <taxon>Gasterosteidae</taxon>
        <taxon>Gasterosteus</taxon>
    </lineage>
</organism>
<keyword evidence="1" id="KW-1133">Transmembrane helix</keyword>